<dbReference type="RefSeq" id="WP_215451215.1">
    <property type="nucleotide sequence ID" value="NZ_CP072027.1"/>
</dbReference>
<dbReference type="SUPFAM" id="SSF158446">
    <property type="entry name" value="IVS-encoded protein-like"/>
    <property type="match status" value="1"/>
</dbReference>
<name>A0ABT0R7N5_9BACT</name>
<protein>
    <submittedName>
        <fullName evidence="2">Four helix bundle suffix domain-containing protein</fullName>
    </submittedName>
</protein>
<dbReference type="EMBL" id="JAMGSI010000001">
    <property type="protein sequence ID" value="MCL6656916.1"/>
    <property type="molecule type" value="Genomic_DNA"/>
</dbReference>
<feature type="region of interest" description="Disordered" evidence="1">
    <location>
        <begin position="1"/>
        <end position="29"/>
    </location>
</feature>
<dbReference type="NCBIfam" id="TIGR02436">
    <property type="entry name" value="four helix bundle protein"/>
    <property type="match status" value="1"/>
</dbReference>
<dbReference type="InterPro" id="IPR026354">
    <property type="entry name" value="4helix_suffix_dom"/>
</dbReference>
<dbReference type="Gene3D" id="1.20.1440.60">
    <property type="entry name" value="23S rRNA-intervening sequence"/>
    <property type="match status" value="1"/>
</dbReference>
<dbReference type="InterPro" id="IPR036583">
    <property type="entry name" value="23S_rRNA_IVS_sf"/>
</dbReference>
<evidence type="ECO:0000313" key="3">
    <source>
        <dbReference type="Proteomes" id="UP001202031"/>
    </source>
</evidence>
<reference evidence="2 3" key="1">
    <citation type="submission" date="2022-03" db="EMBL/GenBank/DDBJ databases">
        <title>Taxonomic description of new species and reclassification of some bacterial strains.</title>
        <authorList>
            <person name="Ndongo S."/>
        </authorList>
    </citation>
    <scope>NUCLEOTIDE SEQUENCE [LARGE SCALE GENOMIC DNA]</scope>
    <source>
        <strain evidence="2 3">Marseille-P6666</strain>
    </source>
</reference>
<evidence type="ECO:0000256" key="1">
    <source>
        <dbReference type="SAM" id="MobiDB-lite"/>
    </source>
</evidence>
<dbReference type="GeneID" id="84023448"/>
<evidence type="ECO:0000313" key="2">
    <source>
        <dbReference type="EMBL" id="MCL6656916.1"/>
    </source>
</evidence>
<dbReference type="InterPro" id="IPR012657">
    <property type="entry name" value="23S_rRNA-intervening_sequence"/>
</dbReference>
<accession>A0ABT0R7N5</accession>
<comment type="caution">
    <text evidence="2">The sequence shown here is derived from an EMBL/GenBank/DDBJ whole genome shotgun (WGS) entry which is preliminary data.</text>
</comment>
<dbReference type="NCBIfam" id="TIGR04258">
    <property type="entry name" value="4helix_suffix"/>
    <property type="match status" value="1"/>
</dbReference>
<organism evidence="2 3">
    <name type="scientific">Akkermansia massiliensis</name>
    <dbReference type="NCBI Taxonomy" id="2927224"/>
    <lineage>
        <taxon>Bacteria</taxon>
        <taxon>Pseudomonadati</taxon>
        <taxon>Verrucomicrobiota</taxon>
        <taxon>Verrucomicrobiia</taxon>
        <taxon>Verrucomicrobiales</taxon>
        <taxon>Akkermansiaceae</taxon>
        <taxon>Akkermansia</taxon>
    </lineage>
</organism>
<sequence>MSRDARTTDQMVQAARSGKQNIAEGSMASATSRETEIKLTNVARASLEELLLDYEDYLRMRGLRLWDKDSPESLLMRKASLRHDHSEWFLNLAHSRNDEVFANMAVCLIYQAAFLLKKQLNVLEERFLQEGGLRERMTRLRKQRRKSGSS</sequence>
<dbReference type="Proteomes" id="UP001202031">
    <property type="component" value="Unassembled WGS sequence"/>
</dbReference>
<gene>
    <name evidence="2" type="ORF">M8N44_06225</name>
</gene>
<proteinExistence type="predicted"/>
<keyword evidence="3" id="KW-1185">Reference proteome</keyword>